<proteinExistence type="predicted"/>
<sequence>MDRAGSGGRRLRCPGTGGLLGRTGEEGRRSRKADGKSASEAGVGVRPDGGGWAVRLTVRRFPPPAPRRRRHGPGGRWRTGPEHGRHGLSRKGTRGIPGKSSGEAPGGPPRRPAGRRARFTRWAEAGMMKPCPTRPRYAMPPCSGAAQNG</sequence>
<keyword evidence="3" id="KW-1185">Reference proteome</keyword>
<feature type="region of interest" description="Disordered" evidence="1">
    <location>
        <begin position="1"/>
        <end position="149"/>
    </location>
</feature>
<accession>A0ABN1SYC0</accession>
<protein>
    <submittedName>
        <fullName evidence="2">Uncharacterized protein</fullName>
    </submittedName>
</protein>
<name>A0ABN1SYC0_9ACTN</name>
<comment type="caution">
    <text evidence="2">The sequence shown here is derived from an EMBL/GenBank/DDBJ whole genome shotgun (WGS) entry which is preliminary data.</text>
</comment>
<evidence type="ECO:0000256" key="1">
    <source>
        <dbReference type="SAM" id="MobiDB-lite"/>
    </source>
</evidence>
<evidence type="ECO:0000313" key="2">
    <source>
        <dbReference type="EMBL" id="GAA1009323.1"/>
    </source>
</evidence>
<dbReference type="Proteomes" id="UP001501072">
    <property type="component" value="Unassembled WGS sequence"/>
</dbReference>
<organism evidence="2 3">
    <name type="scientific">Streptomyces thermogriseus</name>
    <dbReference type="NCBI Taxonomy" id="75292"/>
    <lineage>
        <taxon>Bacteria</taxon>
        <taxon>Bacillati</taxon>
        <taxon>Actinomycetota</taxon>
        <taxon>Actinomycetes</taxon>
        <taxon>Kitasatosporales</taxon>
        <taxon>Streptomycetaceae</taxon>
        <taxon>Streptomyces</taxon>
    </lineage>
</organism>
<evidence type="ECO:0000313" key="3">
    <source>
        <dbReference type="Proteomes" id="UP001501072"/>
    </source>
</evidence>
<dbReference type="EMBL" id="BAAAHU010000020">
    <property type="protein sequence ID" value="GAA1009323.1"/>
    <property type="molecule type" value="Genomic_DNA"/>
</dbReference>
<feature type="compositionally biased region" description="Basic and acidic residues" evidence="1">
    <location>
        <begin position="23"/>
        <end position="37"/>
    </location>
</feature>
<reference evidence="2 3" key="1">
    <citation type="journal article" date="2019" name="Int. J. Syst. Evol. Microbiol.">
        <title>The Global Catalogue of Microorganisms (GCM) 10K type strain sequencing project: providing services to taxonomists for standard genome sequencing and annotation.</title>
        <authorList>
            <consortium name="The Broad Institute Genomics Platform"/>
            <consortium name="The Broad Institute Genome Sequencing Center for Infectious Disease"/>
            <person name="Wu L."/>
            <person name="Ma J."/>
        </authorList>
    </citation>
    <scope>NUCLEOTIDE SEQUENCE [LARGE SCALE GENOMIC DNA]</scope>
    <source>
        <strain evidence="2 3">JCM 11269</strain>
    </source>
</reference>
<gene>
    <name evidence="2" type="ORF">GCM10009564_24270</name>
</gene>